<sequence>MIEDDTFYIWVEEYIVSRISSGKGIKLEEQFLFVFNRIEQTKHRVVLIGNFVSMYIEPNRIKYSVSENGPNN</sequence>
<accession>A0A0D7WXQ7</accession>
<proteinExistence type="predicted"/>
<evidence type="ECO:0000313" key="1">
    <source>
        <dbReference type="EMBL" id="KJD43744.1"/>
    </source>
</evidence>
<dbReference type="PATRIC" id="fig|159743.3.peg.4671"/>
<dbReference type="EMBL" id="JTHP01000050">
    <property type="protein sequence ID" value="KJD43744.1"/>
    <property type="molecule type" value="Genomic_DNA"/>
</dbReference>
<gene>
    <name evidence="1" type="ORF">QD47_21020</name>
</gene>
<name>A0A0D7WXQ7_9BACL</name>
<dbReference type="Proteomes" id="UP000032534">
    <property type="component" value="Unassembled WGS sequence"/>
</dbReference>
<reference evidence="1 2" key="1">
    <citation type="submission" date="2014-11" db="EMBL/GenBank/DDBJ databases">
        <title>Draft Genome Sequences of Paenibacillus polymyxa NRRL B-30509 and Paenibacillus terrae NRRL B-30644, Strains from a Poultry Environment that Produce Tridecaptin A and Paenicidins.</title>
        <authorList>
            <person name="van Belkum M.J."/>
            <person name="Lohans C.T."/>
            <person name="Vederas J.C."/>
        </authorList>
    </citation>
    <scope>NUCLEOTIDE SEQUENCE [LARGE SCALE GENOMIC DNA]</scope>
    <source>
        <strain evidence="1 2">NRRL B-30644</strain>
    </source>
</reference>
<protein>
    <submittedName>
        <fullName evidence="1">Uncharacterized protein</fullName>
    </submittedName>
</protein>
<comment type="caution">
    <text evidence="1">The sequence shown here is derived from an EMBL/GenBank/DDBJ whole genome shotgun (WGS) entry which is preliminary data.</text>
</comment>
<organism evidence="1 2">
    <name type="scientific">Paenibacillus terrae</name>
    <dbReference type="NCBI Taxonomy" id="159743"/>
    <lineage>
        <taxon>Bacteria</taxon>
        <taxon>Bacillati</taxon>
        <taxon>Bacillota</taxon>
        <taxon>Bacilli</taxon>
        <taxon>Bacillales</taxon>
        <taxon>Paenibacillaceae</taxon>
        <taxon>Paenibacillus</taxon>
    </lineage>
</organism>
<evidence type="ECO:0000313" key="2">
    <source>
        <dbReference type="Proteomes" id="UP000032534"/>
    </source>
</evidence>
<keyword evidence="2" id="KW-1185">Reference proteome</keyword>
<dbReference type="AlphaFoldDB" id="A0A0D7WXQ7"/>